<comment type="caution">
    <text evidence="9">The sequence shown here is derived from an EMBL/GenBank/DDBJ whole genome shotgun (WGS) entry which is preliminary data.</text>
</comment>
<comment type="catalytic activity">
    <reaction evidence="1 6">
        <text>an S-substituted glutathione + H2O = an S-substituted L-cysteinylglycine + L-glutamate</text>
        <dbReference type="Rhea" id="RHEA:59468"/>
        <dbReference type="ChEBI" id="CHEBI:15377"/>
        <dbReference type="ChEBI" id="CHEBI:29985"/>
        <dbReference type="ChEBI" id="CHEBI:90779"/>
        <dbReference type="ChEBI" id="CHEBI:143103"/>
        <dbReference type="EC" id="3.4.19.13"/>
    </reaction>
</comment>
<evidence type="ECO:0000256" key="6">
    <source>
        <dbReference type="RuleBase" id="RU368036"/>
    </source>
</evidence>
<feature type="active site" description="Nucleophile" evidence="4">
    <location>
        <position position="414"/>
    </location>
</feature>
<feature type="region of interest" description="Disordered" evidence="7">
    <location>
        <begin position="17"/>
        <end position="52"/>
    </location>
</feature>
<dbReference type="InterPro" id="IPR043137">
    <property type="entry name" value="GGT_ssub_C"/>
</dbReference>
<sequence length="605" mass="64806">MKQMLLAGALGLAAGCAQPAGDTQTQDDKEAAAMTDHALRGDNRGDRINGAPWATRSPVLGVQGMAATSVPLASQVAVDILKAGGSAADAAIAANAALGLMEPTGNGIGGDLFAIVWDPRTGRLHGLNASGRAPRGQTLAALKATLMERTGQDDDIPDWGSLSITVPGAVDGWFTLHGRFGRLPMAKVLAPAIAYARDGFPVNQLIGYYLGRSKGLFERLHGEGVIEEIDNYRATYLVDGNPPAEGQIFRNPDLASTLQAIADGGRGAFYDGPLTDVMDAYFQRIGGPLRKSDFAAQRANWIDPVSVSYRGYNVWELPPNGQGIAALQMLNILEGYDLAAMGHNSADYLHLMTEAKKLAFEDRARFYADPDFYDVPLARLLSKDYAAERRALIDMTRAATEVDHGDPQLLEGDTIYLTVADKDGMMVSLIQSNYRGMGSGLVPDGLGFMFQDRGAQFALEDGHPNVYAPGKRPFHTIIPAFITRDGQPLVSFGLMGGAMQPQGHAQIVSAIVDFGLNVQEAGDAARFHHTGSTSPTWVGRMTDGGTLELESGMRADVVADLERRGHRINITKGPFGGYQAIYRDPETGVYWGASEMRKDGMAIGY</sequence>
<evidence type="ECO:0000256" key="5">
    <source>
        <dbReference type="PIRSR" id="PIRSR600101-2"/>
    </source>
</evidence>
<comment type="subunit">
    <text evidence="6">This enzyme consists of two polypeptide chains, which are synthesized in precursor form from a single polypeptide.</text>
</comment>
<keyword evidence="6" id="KW-0317">Glutathione biosynthesis</keyword>
<dbReference type="UniPathway" id="UPA00204"/>
<comment type="pathway">
    <text evidence="6">Sulfur metabolism; glutathione metabolism.</text>
</comment>
<keyword evidence="10" id="KW-1185">Reference proteome</keyword>
<dbReference type="InParanoid" id="A0A3M0D705"/>
<feature type="signal peptide" evidence="8">
    <location>
        <begin position="1"/>
        <end position="19"/>
    </location>
</feature>
<dbReference type="InterPro" id="IPR029055">
    <property type="entry name" value="Ntn_hydrolases_N"/>
</dbReference>
<evidence type="ECO:0000256" key="3">
    <source>
        <dbReference type="ARBA" id="ARBA00047417"/>
    </source>
</evidence>
<dbReference type="AlphaFoldDB" id="A0A3M0D705"/>
<evidence type="ECO:0000256" key="8">
    <source>
        <dbReference type="SAM" id="SignalP"/>
    </source>
</evidence>
<dbReference type="NCBIfam" id="TIGR00066">
    <property type="entry name" value="g_glut_trans"/>
    <property type="match status" value="1"/>
</dbReference>
<dbReference type="GO" id="GO:0103068">
    <property type="term" value="F:leukotriene C4 gamma-glutamyl transferase activity"/>
    <property type="evidence" value="ECO:0007669"/>
    <property type="project" value="UniProtKB-EC"/>
</dbReference>
<dbReference type="PANTHER" id="PTHR43881:SF1">
    <property type="entry name" value="GAMMA-GLUTAMYLTRANSPEPTIDASE (AFU_ORTHOLOGUE AFUA_4G13580)"/>
    <property type="match status" value="1"/>
</dbReference>
<dbReference type="SUPFAM" id="SSF56235">
    <property type="entry name" value="N-terminal nucleophile aminohydrolases (Ntn hydrolases)"/>
    <property type="match status" value="1"/>
</dbReference>
<dbReference type="InterPro" id="IPR043138">
    <property type="entry name" value="GGT_lsub"/>
</dbReference>
<reference evidence="9 10" key="1">
    <citation type="submission" date="2018-10" db="EMBL/GenBank/DDBJ databases">
        <title>Genomic Encyclopedia of Archaeal and Bacterial Type Strains, Phase II (KMG-II): from individual species to whole genera.</title>
        <authorList>
            <person name="Goeker M."/>
        </authorList>
    </citation>
    <scope>NUCLEOTIDE SEQUENCE [LARGE SCALE GENOMIC DNA]</scope>
    <source>
        <strain evidence="9 10">DSM 25217</strain>
    </source>
</reference>
<evidence type="ECO:0000256" key="4">
    <source>
        <dbReference type="PIRSR" id="PIRSR600101-1"/>
    </source>
</evidence>
<dbReference type="PROSITE" id="PS51257">
    <property type="entry name" value="PROKAR_LIPOPROTEIN"/>
    <property type="match status" value="1"/>
</dbReference>
<dbReference type="PANTHER" id="PTHR43881">
    <property type="entry name" value="GAMMA-GLUTAMYLTRANSPEPTIDASE (AFU_ORTHOLOGUE AFUA_4G13580)"/>
    <property type="match status" value="1"/>
</dbReference>
<dbReference type="EC" id="3.4.19.13" evidence="6"/>
<proteinExistence type="inferred from homology"/>
<evidence type="ECO:0000256" key="1">
    <source>
        <dbReference type="ARBA" id="ARBA00001049"/>
    </source>
</evidence>
<dbReference type="Gene3D" id="3.60.20.40">
    <property type="match status" value="1"/>
</dbReference>
<feature type="binding site" evidence="5">
    <location>
        <position position="497"/>
    </location>
    <ligand>
        <name>L-glutamate</name>
        <dbReference type="ChEBI" id="CHEBI:29985"/>
    </ligand>
</feature>
<dbReference type="GO" id="GO:0006751">
    <property type="term" value="P:glutathione catabolic process"/>
    <property type="evidence" value="ECO:0007669"/>
    <property type="project" value="UniProtKB-UniRule"/>
</dbReference>
<comment type="catalytic activity">
    <reaction evidence="3 6">
        <text>an N-terminal (5-L-glutamyl)-[peptide] + an alpha-amino acid = 5-L-glutamyl amino acid + an N-terminal L-alpha-aminoacyl-[peptide]</text>
        <dbReference type="Rhea" id="RHEA:23904"/>
        <dbReference type="Rhea" id="RHEA-COMP:9780"/>
        <dbReference type="Rhea" id="RHEA-COMP:9795"/>
        <dbReference type="ChEBI" id="CHEBI:77644"/>
        <dbReference type="ChEBI" id="CHEBI:78597"/>
        <dbReference type="ChEBI" id="CHEBI:78599"/>
        <dbReference type="ChEBI" id="CHEBI:78608"/>
        <dbReference type="EC" id="2.3.2.2"/>
    </reaction>
</comment>
<dbReference type="EMBL" id="REFR01000009">
    <property type="protein sequence ID" value="RMB12053.1"/>
    <property type="molecule type" value="Genomic_DNA"/>
</dbReference>
<organism evidence="9 10">
    <name type="scientific">Eilatimonas milleporae</name>
    <dbReference type="NCBI Taxonomy" id="911205"/>
    <lineage>
        <taxon>Bacteria</taxon>
        <taxon>Pseudomonadati</taxon>
        <taxon>Pseudomonadota</taxon>
        <taxon>Alphaproteobacteria</taxon>
        <taxon>Kordiimonadales</taxon>
        <taxon>Kordiimonadaceae</taxon>
        <taxon>Eilatimonas</taxon>
    </lineage>
</organism>
<evidence type="ECO:0000256" key="2">
    <source>
        <dbReference type="ARBA" id="ARBA00001089"/>
    </source>
</evidence>
<keyword evidence="6" id="KW-0378">Hydrolase</keyword>
<protein>
    <recommendedName>
        <fullName evidence="6">Glutathione hydrolase proenzyme</fullName>
        <ecNumber evidence="6">2.3.2.2</ecNumber>
        <ecNumber evidence="6">3.4.19.13</ecNumber>
    </recommendedName>
    <component>
        <recommendedName>
            <fullName evidence="6">Glutathione hydrolase large chain</fullName>
        </recommendedName>
    </component>
    <component>
        <recommendedName>
            <fullName evidence="6">Glutathione hydrolase small chain</fullName>
        </recommendedName>
    </component>
</protein>
<dbReference type="Pfam" id="PF01019">
    <property type="entry name" value="G_glu_transpept"/>
    <property type="match status" value="1"/>
</dbReference>
<dbReference type="GO" id="GO:0036374">
    <property type="term" value="F:glutathione hydrolase activity"/>
    <property type="evidence" value="ECO:0007669"/>
    <property type="project" value="UniProtKB-UniRule"/>
</dbReference>
<feature type="chain" id="PRO_5018099343" description="Glutathione hydrolase proenzyme" evidence="8">
    <location>
        <begin position="20"/>
        <end position="605"/>
    </location>
</feature>
<dbReference type="Gene3D" id="1.10.246.130">
    <property type="match status" value="1"/>
</dbReference>
<dbReference type="InterPro" id="IPR052896">
    <property type="entry name" value="GGT-like_enzyme"/>
</dbReference>
<accession>A0A3M0D705</accession>
<dbReference type="GO" id="GO:0006750">
    <property type="term" value="P:glutathione biosynthetic process"/>
    <property type="evidence" value="ECO:0007669"/>
    <property type="project" value="UniProtKB-KW"/>
</dbReference>
<dbReference type="EC" id="2.3.2.2" evidence="6"/>
<dbReference type="PRINTS" id="PR01210">
    <property type="entry name" value="GGTRANSPTASE"/>
</dbReference>
<evidence type="ECO:0000313" key="10">
    <source>
        <dbReference type="Proteomes" id="UP000271227"/>
    </source>
</evidence>
<keyword evidence="6 9" id="KW-0808">Transferase</keyword>
<dbReference type="InterPro" id="IPR000101">
    <property type="entry name" value="GGT_peptidase"/>
</dbReference>
<keyword evidence="6" id="KW-0012">Acyltransferase</keyword>
<keyword evidence="6" id="KW-0865">Zymogen</keyword>
<name>A0A3M0D705_9PROT</name>
<comment type="PTM">
    <text evidence="6">Cleaved by autocatalysis into a large and a small subunit.</text>
</comment>
<keyword evidence="8" id="KW-0732">Signal</keyword>
<comment type="catalytic activity">
    <reaction evidence="2 6">
        <text>glutathione + H2O = L-cysteinylglycine + L-glutamate</text>
        <dbReference type="Rhea" id="RHEA:28807"/>
        <dbReference type="ChEBI" id="CHEBI:15377"/>
        <dbReference type="ChEBI" id="CHEBI:29985"/>
        <dbReference type="ChEBI" id="CHEBI:57925"/>
        <dbReference type="ChEBI" id="CHEBI:61694"/>
        <dbReference type="EC" id="3.4.19.13"/>
    </reaction>
</comment>
<evidence type="ECO:0000256" key="7">
    <source>
        <dbReference type="SAM" id="MobiDB-lite"/>
    </source>
</evidence>
<gene>
    <name evidence="9" type="ORF">BXY39_0543</name>
</gene>
<evidence type="ECO:0000313" key="9">
    <source>
        <dbReference type="EMBL" id="RMB12053.1"/>
    </source>
</evidence>
<comment type="similarity">
    <text evidence="6">Belongs to the gamma-glutamyltransferase family.</text>
</comment>
<feature type="compositionally biased region" description="Basic and acidic residues" evidence="7">
    <location>
        <begin position="26"/>
        <end position="47"/>
    </location>
</feature>
<dbReference type="Proteomes" id="UP000271227">
    <property type="component" value="Unassembled WGS sequence"/>
</dbReference>